<dbReference type="PROSITE" id="PS50893">
    <property type="entry name" value="ABC_TRANSPORTER_2"/>
    <property type="match status" value="1"/>
</dbReference>
<dbReference type="InterPro" id="IPR003439">
    <property type="entry name" value="ABC_transporter-like_ATP-bd"/>
</dbReference>
<dbReference type="Gene3D" id="1.20.1560.10">
    <property type="entry name" value="ABC transporter type 1, transmembrane domain"/>
    <property type="match status" value="1"/>
</dbReference>
<dbReference type="PROSITE" id="PS00211">
    <property type="entry name" value="ABC_TRANSPORTER_1"/>
    <property type="match status" value="1"/>
</dbReference>
<evidence type="ECO:0000313" key="12">
    <source>
        <dbReference type="Proteomes" id="UP001499947"/>
    </source>
</evidence>
<keyword evidence="4 11" id="KW-0067">ATP-binding</keyword>
<keyword evidence="5 8" id="KW-1133">Transmembrane helix</keyword>
<evidence type="ECO:0000256" key="2">
    <source>
        <dbReference type="ARBA" id="ARBA00022692"/>
    </source>
</evidence>
<dbReference type="InterPro" id="IPR003593">
    <property type="entry name" value="AAA+_ATPase"/>
</dbReference>
<dbReference type="InterPro" id="IPR027417">
    <property type="entry name" value="P-loop_NTPase"/>
</dbReference>
<feature type="transmembrane region" description="Helical" evidence="8">
    <location>
        <begin position="36"/>
        <end position="57"/>
    </location>
</feature>
<gene>
    <name evidence="11" type="ORF">GCM10009680_38940</name>
</gene>
<feature type="transmembrane region" description="Helical" evidence="8">
    <location>
        <begin position="72"/>
        <end position="97"/>
    </location>
</feature>
<dbReference type="Proteomes" id="UP001499947">
    <property type="component" value="Unassembled WGS sequence"/>
</dbReference>
<dbReference type="RefSeq" id="WP_211121747.1">
    <property type="nucleotide sequence ID" value="NZ_BAAALR010000047.1"/>
</dbReference>
<feature type="transmembrane region" description="Helical" evidence="8">
    <location>
        <begin position="152"/>
        <end position="172"/>
    </location>
</feature>
<dbReference type="Gene3D" id="3.40.50.300">
    <property type="entry name" value="P-loop containing nucleotide triphosphate hydrolases"/>
    <property type="match status" value="1"/>
</dbReference>
<dbReference type="PROSITE" id="PS01095">
    <property type="entry name" value="GH18_1"/>
    <property type="match status" value="1"/>
</dbReference>
<dbReference type="InterPro" id="IPR001579">
    <property type="entry name" value="Glyco_hydro_18_chit_AS"/>
</dbReference>
<evidence type="ECO:0000259" key="10">
    <source>
        <dbReference type="PROSITE" id="PS50929"/>
    </source>
</evidence>
<evidence type="ECO:0000256" key="5">
    <source>
        <dbReference type="ARBA" id="ARBA00022989"/>
    </source>
</evidence>
<dbReference type="PANTHER" id="PTHR43394:SF1">
    <property type="entry name" value="ATP-BINDING CASSETTE SUB-FAMILY B MEMBER 10, MITOCHONDRIAL"/>
    <property type="match status" value="1"/>
</dbReference>
<dbReference type="InterPro" id="IPR039421">
    <property type="entry name" value="Type_1_exporter"/>
</dbReference>
<name>A0ABP4TWJ6_9ACTN</name>
<evidence type="ECO:0000313" key="11">
    <source>
        <dbReference type="EMBL" id="GAA1695131.1"/>
    </source>
</evidence>
<feature type="domain" description="ABC transporter" evidence="9">
    <location>
        <begin position="357"/>
        <end position="617"/>
    </location>
</feature>
<evidence type="ECO:0000256" key="1">
    <source>
        <dbReference type="ARBA" id="ARBA00004651"/>
    </source>
</evidence>
<dbReference type="CDD" id="cd18550">
    <property type="entry name" value="ABC_6TM_exporter_like"/>
    <property type="match status" value="1"/>
</dbReference>
<protein>
    <submittedName>
        <fullName evidence="11">ABC transporter ATP-binding protein</fullName>
    </submittedName>
</protein>
<feature type="domain" description="ABC transmembrane type-1" evidence="10">
    <location>
        <begin position="37"/>
        <end position="323"/>
    </location>
</feature>
<accession>A0ABP4TWJ6</accession>
<keyword evidence="3" id="KW-0547">Nucleotide-binding</keyword>
<organism evidence="11 12">
    <name type="scientific">Streptomyces yatensis</name>
    <dbReference type="NCBI Taxonomy" id="155177"/>
    <lineage>
        <taxon>Bacteria</taxon>
        <taxon>Bacillati</taxon>
        <taxon>Actinomycetota</taxon>
        <taxon>Actinomycetes</taxon>
        <taxon>Kitasatosporales</taxon>
        <taxon>Streptomycetaceae</taxon>
        <taxon>Streptomyces</taxon>
        <taxon>Streptomyces violaceusniger group</taxon>
    </lineage>
</organism>
<feature type="compositionally biased region" description="Low complexity" evidence="7">
    <location>
        <begin position="376"/>
        <end position="388"/>
    </location>
</feature>
<dbReference type="SUPFAM" id="SSF52540">
    <property type="entry name" value="P-loop containing nucleoside triphosphate hydrolases"/>
    <property type="match status" value="1"/>
</dbReference>
<comment type="caution">
    <text evidence="11">The sequence shown here is derived from an EMBL/GenBank/DDBJ whole genome shotgun (WGS) entry which is preliminary data.</text>
</comment>
<dbReference type="InterPro" id="IPR011527">
    <property type="entry name" value="ABC1_TM_dom"/>
</dbReference>
<proteinExistence type="predicted"/>
<dbReference type="GO" id="GO:0005524">
    <property type="term" value="F:ATP binding"/>
    <property type="evidence" value="ECO:0007669"/>
    <property type="project" value="UniProtKB-KW"/>
</dbReference>
<dbReference type="SUPFAM" id="SSF90123">
    <property type="entry name" value="ABC transporter transmembrane region"/>
    <property type="match status" value="1"/>
</dbReference>
<dbReference type="Pfam" id="PF00664">
    <property type="entry name" value="ABC_membrane"/>
    <property type="match status" value="1"/>
</dbReference>
<keyword evidence="2 8" id="KW-0812">Transmembrane</keyword>
<evidence type="ECO:0000256" key="4">
    <source>
        <dbReference type="ARBA" id="ARBA00022840"/>
    </source>
</evidence>
<evidence type="ECO:0000259" key="9">
    <source>
        <dbReference type="PROSITE" id="PS50893"/>
    </source>
</evidence>
<dbReference type="InterPro" id="IPR017871">
    <property type="entry name" value="ABC_transporter-like_CS"/>
</dbReference>
<feature type="transmembrane region" description="Helical" evidence="8">
    <location>
        <begin position="263"/>
        <end position="281"/>
    </location>
</feature>
<dbReference type="PROSITE" id="PS50929">
    <property type="entry name" value="ABC_TM1F"/>
    <property type="match status" value="1"/>
</dbReference>
<feature type="region of interest" description="Disordered" evidence="7">
    <location>
        <begin position="368"/>
        <end position="397"/>
    </location>
</feature>
<dbReference type="Pfam" id="PF00005">
    <property type="entry name" value="ABC_tran"/>
    <property type="match status" value="1"/>
</dbReference>
<comment type="subcellular location">
    <subcellularLocation>
        <location evidence="1">Cell membrane</location>
        <topology evidence="1">Multi-pass membrane protein</topology>
    </subcellularLocation>
</comment>
<sequence length="628" mass="67178">MHPDTPPSWTPSAQESERPAQVRRILRLFRPYRGRLAVVGLLVAASALVSVATPFLLREILDTAIPDGRTGLLTLLALGMIAAAVVNSVFGVLQTLISTTVGQRVMHDLRTAVYDRLQRMPLAFFTRTRTGEVQSRIANDIGGMQATVTSTATSLVSNLTSVVATVVAMLALDWRLTIVSLLLLPVFVWISRRVGAERKKITSQRQKQMAAMSAMVTESLSVSGILLGRSMGRSESLTRQFAEESERLVGLEVRSNMAGRWRMSTIGIVMAAMPALIYWAAGIALQAGGPAVSIGTLVAFVSLQQGLLRPTVSLLSTGVQVQSSLALFARIFEYLDLPIDITEPADPVRLEKVRGEVRFDGVDFDYEGTAPGAPKGGPSTSSNGGSSKSAKDGSSKGTLRGIELTVPAGGSLAVVGPTGSGKTTLSYLVPRLYDVTAGRVLLDGVDVRDLDFDSLARAVGVVSQETYLFHASIAENLRFAKPDATDEEIVAAAEAAQIHDHIASLPDGYDTLVGERGYRFSGGEKQRLAIARTILRDPPVLILDEATSALDTRTEQAVQQAIDALSAGRTTITIAHRLSTVRDADQIVVLDGGRIAERGTHEELLAKDGRYAALVRRDTHLAPVVPAV</sequence>
<evidence type="ECO:0000256" key="6">
    <source>
        <dbReference type="ARBA" id="ARBA00023136"/>
    </source>
</evidence>
<dbReference type="EMBL" id="BAAALR010000047">
    <property type="protein sequence ID" value="GAA1695131.1"/>
    <property type="molecule type" value="Genomic_DNA"/>
</dbReference>
<dbReference type="InterPro" id="IPR036640">
    <property type="entry name" value="ABC1_TM_sf"/>
</dbReference>
<evidence type="ECO:0000256" key="3">
    <source>
        <dbReference type="ARBA" id="ARBA00022741"/>
    </source>
</evidence>
<dbReference type="SMART" id="SM00382">
    <property type="entry name" value="AAA"/>
    <property type="match status" value="1"/>
</dbReference>
<evidence type="ECO:0000256" key="8">
    <source>
        <dbReference type="SAM" id="Phobius"/>
    </source>
</evidence>
<dbReference type="PANTHER" id="PTHR43394">
    <property type="entry name" value="ATP-DEPENDENT PERMEASE MDL1, MITOCHONDRIAL"/>
    <property type="match status" value="1"/>
</dbReference>
<keyword evidence="12" id="KW-1185">Reference proteome</keyword>
<keyword evidence="6 8" id="KW-0472">Membrane</keyword>
<feature type="transmembrane region" description="Helical" evidence="8">
    <location>
        <begin position="178"/>
        <end position="195"/>
    </location>
</feature>
<evidence type="ECO:0000256" key="7">
    <source>
        <dbReference type="SAM" id="MobiDB-lite"/>
    </source>
</evidence>
<reference evidence="12" key="1">
    <citation type="journal article" date="2019" name="Int. J. Syst. Evol. Microbiol.">
        <title>The Global Catalogue of Microorganisms (GCM) 10K type strain sequencing project: providing services to taxonomists for standard genome sequencing and annotation.</title>
        <authorList>
            <consortium name="The Broad Institute Genomics Platform"/>
            <consortium name="The Broad Institute Genome Sequencing Center for Infectious Disease"/>
            <person name="Wu L."/>
            <person name="Ma J."/>
        </authorList>
    </citation>
    <scope>NUCLEOTIDE SEQUENCE [LARGE SCALE GENOMIC DNA]</scope>
    <source>
        <strain evidence="12">JCM 13244</strain>
    </source>
</reference>